<evidence type="ECO:0000313" key="1">
    <source>
        <dbReference type="EMBL" id="KKL51906.1"/>
    </source>
</evidence>
<protein>
    <submittedName>
        <fullName evidence="1">Uncharacterized protein</fullName>
    </submittedName>
</protein>
<comment type="caution">
    <text evidence="1">The sequence shown here is derived from an EMBL/GenBank/DDBJ whole genome shotgun (WGS) entry which is preliminary data.</text>
</comment>
<dbReference type="EMBL" id="LAZR01032083">
    <property type="protein sequence ID" value="KKL51906.1"/>
    <property type="molecule type" value="Genomic_DNA"/>
</dbReference>
<sequence>MNSTVRVIDRTGDDDELHVTDARWSVLTDDDDQPGAVCLRVVSHGEDIEDTSTGLRLLFVVEEVAALVDQMRAEVLPYYVSLVKGNGDGD</sequence>
<gene>
    <name evidence="1" type="ORF">LCGC14_2290780</name>
</gene>
<name>A0A0F9DDV6_9ZZZZ</name>
<accession>A0A0F9DDV6</accession>
<organism evidence="1">
    <name type="scientific">marine sediment metagenome</name>
    <dbReference type="NCBI Taxonomy" id="412755"/>
    <lineage>
        <taxon>unclassified sequences</taxon>
        <taxon>metagenomes</taxon>
        <taxon>ecological metagenomes</taxon>
    </lineage>
</organism>
<dbReference type="AlphaFoldDB" id="A0A0F9DDV6"/>
<proteinExistence type="predicted"/>
<reference evidence="1" key="1">
    <citation type="journal article" date="2015" name="Nature">
        <title>Complex archaea that bridge the gap between prokaryotes and eukaryotes.</title>
        <authorList>
            <person name="Spang A."/>
            <person name="Saw J.H."/>
            <person name="Jorgensen S.L."/>
            <person name="Zaremba-Niedzwiedzka K."/>
            <person name="Martijn J."/>
            <person name="Lind A.E."/>
            <person name="van Eijk R."/>
            <person name="Schleper C."/>
            <person name="Guy L."/>
            <person name="Ettema T.J."/>
        </authorList>
    </citation>
    <scope>NUCLEOTIDE SEQUENCE</scope>
</reference>